<keyword evidence="2" id="KW-1185">Reference proteome</keyword>
<dbReference type="Proteomes" id="UP000297225">
    <property type="component" value="Unassembled WGS sequence"/>
</dbReference>
<dbReference type="InterPro" id="IPR043741">
    <property type="entry name" value="DUF5686"/>
</dbReference>
<reference evidence="1 2" key="1">
    <citation type="submission" date="2019-03" db="EMBL/GenBank/DDBJ databases">
        <title>Porphyromonas levii Isolated from the Uterus of Dairy Cows.</title>
        <authorList>
            <person name="Francis A.M."/>
        </authorList>
    </citation>
    <scope>NUCLEOTIDE SEQUENCE [LARGE SCALE GENOMIC DNA]</scope>
    <source>
        <strain evidence="1 2">AF5678</strain>
    </source>
</reference>
<dbReference type="RefSeq" id="WP_134849590.1">
    <property type="nucleotide sequence ID" value="NZ_CP197400.1"/>
</dbReference>
<accession>A0A4Y8WP19</accession>
<dbReference type="EMBL" id="SPNC01000069">
    <property type="protein sequence ID" value="TFH95042.1"/>
    <property type="molecule type" value="Genomic_DNA"/>
</dbReference>
<dbReference type="Pfam" id="PF18939">
    <property type="entry name" value="DUF5686"/>
    <property type="match status" value="1"/>
</dbReference>
<gene>
    <name evidence="1" type="ORF">E4P47_05410</name>
</gene>
<dbReference type="OrthoDB" id="983143at2"/>
<comment type="caution">
    <text evidence="1">The sequence shown here is derived from an EMBL/GenBank/DDBJ whole genome shotgun (WGS) entry which is preliminary data.</text>
</comment>
<organism evidence="1 2">
    <name type="scientific">Porphyromonas levii</name>
    <dbReference type="NCBI Taxonomy" id="28114"/>
    <lineage>
        <taxon>Bacteria</taxon>
        <taxon>Pseudomonadati</taxon>
        <taxon>Bacteroidota</taxon>
        <taxon>Bacteroidia</taxon>
        <taxon>Bacteroidales</taxon>
        <taxon>Porphyromonadaceae</taxon>
        <taxon>Porphyromonas</taxon>
    </lineage>
</organism>
<dbReference type="STRING" id="1122973.GCA_000379925_00773"/>
<evidence type="ECO:0000313" key="1">
    <source>
        <dbReference type="EMBL" id="TFH95042.1"/>
    </source>
</evidence>
<evidence type="ECO:0008006" key="3">
    <source>
        <dbReference type="Google" id="ProtNLM"/>
    </source>
</evidence>
<proteinExistence type="predicted"/>
<protein>
    <recommendedName>
        <fullName evidence="3">Carboxypeptidase-like regulatory domain-containing protein</fullName>
    </recommendedName>
</protein>
<evidence type="ECO:0000313" key="2">
    <source>
        <dbReference type="Proteomes" id="UP000297225"/>
    </source>
</evidence>
<dbReference type="AlphaFoldDB" id="A0A4Y8WP19"/>
<sequence length="778" mass="90740">MSRWGIIICGLVLLFCWQHTFAQTPNDERQPIMMPVLTVIGDKAKYQEDNPAVALIERVSELERQRRKYQSNHSYQQVDQLSLSLAGMDKWETVLSKVAPFFGQYLSYSKMDGSAVLPLSKRVKVTLKGYNAKQGKTNEAVVYSNLMGIDQNFNDGTNTIRLEELLPELDLFDPKVRMLQTEFPTPLGAKARQNYRFYLTDTIIAHGKIAQIVEFIPRNPHAPSFTGRLQIASGAEPYLLQAVLVFPKMTNVNFVEQLQVQQWYGEQNGHWHLVEERLTADMKLFLKMFSAYVEHNRKYSDYEYEQPDSTLVYASKQYQDLTNDERSQLLMSQLKTKKVIATDEGLRHFMDEFRKLSWQRFVLEVADMIGLNYLRTGWDYSKVYGGSHFDIGPIDEMVYYNGVEGLRLTLGGRTTGFFSRMHFIEGYAAYGFRDERWKYGITYTHSFHPKRYFKEEYPRHEISLNHKYDLNVPGQVIENTDRTNILYDVGVSYLASRSYRKTYSIRYLNDFSPDLSLNVYANYFQDKPQGNLEYVRINGDGSIQKLSEIRDAVVGVELRWSPSERIFEGSMQRHHHDSRIQREVPVYRLKHEWASKQFGGDYNRQRTELSMEQRLWMGKWGRLDYQLSIGKIWSAVPYPILYTPPTNSDILHRNNSFNLLNPLEFVADEWGTAFLEYHMRGLVFDRIPWVKHLGLRGVLTANMMYGNLTKKNRQEGGEELFLLPTHSQEMSKDFYGEVGFGLENIFRALRVDVYRRLTPLTPFSRGPWGVKLGFSLNF</sequence>
<name>A0A4Y8WP19_9PORP</name>